<evidence type="ECO:0000259" key="13">
    <source>
        <dbReference type="PROSITE" id="PS51030"/>
    </source>
</evidence>
<evidence type="ECO:0000256" key="8">
    <source>
        <dbReference type="ARBA" id="ARBA00023163"/>
    </source>
</evidence>
<dbReference type="SUPFAM" id="SSF48508">
    <property type="entry name" value="Nuclear receptor ligand-binding domain"/>
    <property type="match status" value="1"/>
</dbReference>
<dbReference type="PRINTS" id="PR00398">
    <property type="entry name" value="STRDHORMONER"/>
</dbReference>
<comment type="caution">
    <text evidence="15">The sequence shown here is derived from an EMBL/GenBank/DDBJ whole genome shotgun (WGS) entry which is preliminary data.</text>
</comment>
<feature type="compositionally biased region" description="Polar residues" evidence="12">
    <location>
        <begin position="1"/>
        <end position="13"/>
    </location>
</feature>
<evidence type="ECO:0000256" key="5">
    <source>
        <dbReference type="ARBA" id="ARBA00022833"/>
    </source>
</evidence>
<dbReference type="Gene3D" id="1.10.565.10">
    <property type="entry name" value="Retinoid X Receptor"/>
    <property type="match status" value="1"/>
</dbReference>
<comment type="subcellular location">
    <subcellularLocation>
        <location evidence="1 11">Nucleus</location>
    </subcellularLocation>
</comment>
<protein>
    <recommendedName>
        <fullName evidence="17">Ecdysone-induced protein 78C</fullName>
    </recommendedName>
</protein>
<dbReference type="PROSITE" id="PS51843">
    <property type="entry name" value="NR_LBD"/>
    <property type="match status" value="1"/>
</dbReference>
<dbReference type="SMART" id="SM00430">
    <property type="entry name" value="HOLI"/>
    <property type="match status" value="1"/>
</dbReference>
<feature type="compositionally biased region" description="Low complexity" evidence="12">
    <location>
        <begin position="128"/>
        <end position="138"/>
    </location>
</feature>
<dbReference type="GO" id="GO:0004879">
    <property type="term" value="F:nuclear receptor activity"/>
    <property type="evidence" value="ECO:0007669"/>
    <property type="project" value="InterPro"/>
</dbReference>
<dbReference type="SUPFAM" id="SSF57716">
    <property type="entry name" value="Glucocorticoid receptor-like (DNA-binding domain)"/>
    <property type="match status" value="1"/>
</dbReference>
<accession>A0A8S3ZXJ0</accession>
<keyword evidence="10 11" id="KW-0539">Nucleus</keyword>
<dbReference type="InterPro" id="IPR035500">
    <property type="entry name" value="NHR-like_dom_sf"/>
</dbReference>
<evidence type="ECO:0000256" key="3">
    <source>
        <dbReference type="ARBA" id="ARBA00022723"/>
    </source>
</evidence>
<gene>
    <name evidence="15" type="ORF">CUNI_LOCUS17074</name>
</gene>
<dbReference type="PROSITE" id="PS00031">
    <property type="entry name" value="NUCLEAR_REC_DBD_1"/>
    <property type="match status" value="1"/>
</dbReference>
<dbReference type="PRINTS" id="PR00047">
    <property type="entry name" value="STROIDFINGER"/>
</dbReference>
<evidence type="ECO:0000259" key="14">
    <source>
        <dbReference type="PROSITE" id="PS51843"/>
    </source>
</evidence>
<keyword evidence="7 11" id="KW-0238">DNA-binding</keyword>
<dbReference type="PANTHER" id="PTHR45805:SF10">
    <property type="entry name" value="ECDYSONE-INDUCED PROTEIN 78C"/>
    <property type="match status" value="1"/>
</dbReference>
<dbReference type="FunFam" id="3.30.50.10:FF:000044">
    <property type="entry name" value="retinoic acid receptor beta isoform X4"/>
    <property type="match status" value="1"/>
</dbReference>
<dbReference type="InterPro" id="IPR013088">
    <property type="entry name" value="Znf_NHR/GATA"/>
</dbReference>
<dbReference type="Pfam" id="PF00105">
    <property type="entry name" value="zf-C4"/>
    <property type="match status" value="1"/>
</dbReference>
<dbReference type="PANTHER" id="PTHR45805">
    <property type="entry name" value="NUCLEAR HORMONE RECEPTOR HR3-RELATED"/>
    <property type="match status" value="1"/>
</dbReference>
<dbReference type="SMART" id="SM00399">
    <property type="entry name" value="ZnF_C4"/>
    <property type="match status" value="1"/>
</dbReference>
<sequence length="409" mass="46454">MLSCMNNTISNCPSKSESEEEIRDEDSVQQVADSNSPKQAYVPCKVCGDRASGYHYGVTSCEGCKGFFRRSIQKQIEYRCIRDGKCMVIRLNRNRCQYCRFKKCLAVGMSRDSVRYGRVPKRSKSQEDQSVTSSDSSLDQSALESKQLAIYDIILCISQAHHAHCAITEDKVKNIVQHPATLMTKIHIPAGQLHFSNEELEMQKLLMWQQLASLITPSIHGVVEFSKRVPNFADLSQDDQLILIKTGFFEVWLTRMSRMINKEENVIVFEDGSSISREELAVVYSPDFVSSMFEVGSGFNMLNLNDTEIGLFTAIVIATADRQGLSDSQSVERIQDRLVEALKLQVSRNHSTEENLFASVIMKLPELRTLGSTHNDLLRWYRLQWHRGNLPPLFAEIFDIPKNQSDAYS</sequence>
<dbReference type="EMBL" id="CAJHNH020004713">
    <property type="protein sequence ID" value="CAG5131516.1"/>
    <property type="molecule type" value="Genomic_DNA"/>
</dbReference>
<feature type="domain" description="NR LBD" evidence="14">
    <location>
        <begin position="149"/>
        <end position="400"/>
    </location>
</feature>
<comment type="similarity">
    <text evidence="2">Belongs to the nuclear hormone receptor family. NR1 subfamily.</text>
</comment>
<dbReference type="InterPro" id="IPR000536">
    <property type="entry name" value="Nucl_hrmn_rcpt_lig-bd"/>
</dbReference>
<evidence type="ECO:0008006" key="17">
    <source>
        <dbReference type="Google" id="ProtNLM"/>
    </source>
</evidence>
<feature type="region of interest" description="Disordered" evidence="12">
    <location>
        <begin position="1"/>
        <end position="34"/>
    </location>
</feature>
<evidence type="ECO:0000256" key="2">
    <source>
        <dbReference type="ARBA" id="ARBA00008092"/>
    </source>
</evidence>
<dbReference type="Pfam" id="PF00104">
    <property type="entry name" value="Hormone_recep"/>
    <property type="match status" value="1"/>
</dbReference>
<keyword evidence="5 11" id="KW-0862">Zinc</keyword>
<evidence type="ECO:0000313" key="15">
    <source>
        <dbReference type="EMBL" id="CAG5131516.1"/>
    </source>
</evidence>
<dbReference type="PROSITE" id="PS51030">
    <property type="entry name" value="NUCLEAR_REC_DBD_2"/>
    <property type="match status" value="1"/>
</dbReference>
<dbReference type="GO" id="GO:0005634">
    <property type="term" value="C:nucleus"/>
    <property type="evidence" value="ECO:0007669"/>
    <property type="project" value="UniProtKB-SubCell"/>
</dbReference>
<keyword evidence="9 11" id="KW-0675">Receptor</keyword>
<evidence type="ECO:0000256" key="7">
    <source>
        <dbReference type="ARBA" id="ARBA00023125"/>
    </source>
</evidence>
<evidence type="ECO:0000256" key="1">
    <source>
        <dbReference type="ARBA" id="ARBA00004123"/>
    </source>
</evidence>
<evidence type="ECO:0000256" key="6">
    <source>
        <dbReference type="ARBA" id="ARBA00023015"/>
    </source>
</evidence>
<reference evidence="15" key="1">
    <citation type="submission" date="2021-04" db="EMBL/GenBank/DDBJ databases">
        <authorList>
            <consortium name="Molecular Ecology Group"/>
        </authorList>
    </citation>
    <scope>NUCLEOTIDE SEQUENCE</scope>
</reference>
<proteinExistence type="inferred from homology"/>
<evidence type="ECO:0000256" key="10">
    <source>
        <dbReference type="ARBA" id="ARBA00023242"/>
    </source>
</evidence>
<dbReference type="CDD" id="cd07165">
    <property type="entry name" value="NR_DBD_DmE78_like"/>
    <property type="match status" value="1"/>
</dbReference>
<feature type="domain" description="Nuclear receptor" evidence="13">
    <location>
        <begin position="41"/>
        <end position="116"/>
    </location>
</feature>
<keyword evidence="4 11" id="KW-0863">Zinc-finger</keyword>
<name>A0A8S3ZXJ0_9EUPU</name>
<dbReference type="InterPro" id="IPR001628">
    <property type="entry name" value="Znf_hrmn_rcpt"/>
</dbReference>
<evidence type="ECO:0000256" key="12">
    <source>
        <dbReference type="SAM" id="MobiDB-lite"/>
    </source>
</evidence>
<evidence type="ECO:0000313" key="16">
    <source>
        <dbReference type="Proteomes" id="UP000678393"/>
    </source>
</evidence>
<feature type="region of interest" description="Disordered" evidence="12">
    <location>
        <begin position="116"/>
        <end position="138"/>
    </location>
</feature>
<dbReference type="GO" id="GO:0008270">
    <property type="term" value="F:zinc ion binding"/>
    <property type="evidence" value="ECO:0007669"/>
    <property type="project" value="UniProtKB-KW"/>
</dbReference>
<dbReference type="Proteomes" id="UP000678393">
    <property type="component" value="Unassembled WGS sequence"/>
</dbReference>
<organism evidence="15 16">
    <name type="scientific">Candidula unifasciata</name>
    <dbReference type="NCBI Taxonomy" id="100452"/>
    <lineage>
        <taxon>Eukaryota</taxon>
        <taxon>Metazoa</taxon>
        <taxon>Spiralia</taxon>
        <taxon>Lophotrochozoa</taxon>
        <taxon>Mollusca</taxon>
        <taxon>Gastropoda</taxon>
        <taxon>Heterobranchia</taxon>
        <taxon>Euthyneura</taxon>
        <taxon>Panpulmonata</taxon>
        <taxon>Eupulmonata</taxon>
        <taxon>Stylommatophora</taxon>
        <taxon>Helicina</taxon>
        <taxon>Helicoidea</taxon>
        <taxon>Geomitridae</taxon>
        <taxon>Candidula</taxon>
    </lineage>
</organism>
<dbReference type="AlphaFoldDB" id="A0A8S3ZXJ0"/>
<evidence type="ECO:0000256" key="11">
    <source>
        <dbReference type="RuleBase" id="RU004334"/>
    </source>
</evidence>
<dbReference type="GO" id="GO:0043565">
    <property type="term" value="F:sequence-specific DNA binding"/>
    <property type="evidence" value="ECO:0007669"/>
    <property type="project" value="InterPro"/>
</dbReference>
<dbReference type="InterPro" id="IPR001723">
    <property type="entry name" value="Nuclear_hrmn_rcpt"/>
</dbReference>
<dbReference type="Gene3D" id="3.30.50.10">
    <property type="entry name" value="Erythroid Transcription Factor GATA-1, subunit A"/>
    <property type="match status" value="1"/>
</dbReference>
<keyword evidence="6 11" id="KW-0805">Transcription regulation</keyword>
<keyword evidence="3 11" id="KW-0479">Metal-binding</keyword>
<evidence type="ECO:0000256" key="4">
    <source>
        <dbReference type="ARBA" id="ARBA00022771"/>
    </source>
</evidence>
<keyword evidence="16" id="KW-1185">Reference proteome</keyword>
<dbReference type="OrthoDB" id="5771769at2759"/>
<dbReference type="InterPro" id="IPR001728">
    <property type="entry name" value="ThyrH_rcpt"/>
</dbReference>
<evidence type="ECO:0000256" key="9">
    <source>
        <dbReference type="ARBA" id="ARBA00023170"/>
    </source>
</evidence>
<keyword evidence="8 11" id="KW-0804">Transcription</keyword>
<dbReference type="PRINTS" id="PR00546">
    <property type="entry name" value="THYROIDHORMR"/>
</dbReference>